<dbReference type="Gene3D" id="1.10.1660.10">
    <property type="match status" value="1"/>
</dbReference>
<accession>A0ABU9YCX6</accession>
<dbReference type="EMBL" id="JBDIME010000063">
    <property type="protein sequence ID" value="MEN2793662.1"/>
    <property type="molecule type" value="Genomic_DNA"/>
</dbReference>
<dbReference type="InterPro" id="IPR009061">
    <property type="entry name" value="DNA-bd_dom_put_sf"/>
</dbReference>
<comment type="caution">
    <text evidence="2">The sequence shown here is derived from an EMBL/GenBank/DDBJ whole genome shotgun (WGS) entry which is preliminary data.</text>
</comment>
<name>A0ABU9YCX6_9SPHN</name>
<dbReference type="Proteomes" id="UP001419910">
    <property type="component" value="Unassembled WGS sequence"/>
</dbReference>
<dbReference type="InterPro" id="IPR000551">
    <property type="entry name" value="MerR-type_HTH_dom"/>
</dbReference>
<evidence type="ECO:0000313" key="2">
    <source>
        <dbReference type="EMBL" id="MEN2793662.1"/>
    </source>
</evidence>
<dbReference type="RefSeq" id="WP_343892142.1">
    <property type="nucleotide sequence ID" value="NZ_BAAAEH010000051.1"/>
</dbReference>
<sequence length="163" mass="18271">MPKAKNLLNAFSPKAAAEVVELSVHMLNYLARQGYLIPTYGGDGRRGRVRYYSFRDLVVARLVKRLLDGGLEISRLKNGISKLTHEPRWTAATPEKQLRMLATDGVSLFFVDSDGAIADLTRNGQLAFAFVLDVAVAQAEVRDRLTQDQLNHYSLRNLKLKRA</sequence>
<protein>
    <submittedName>
        <fullName evidence="2">MerR family transcriptional regulator</fullName>
    </submittedName>
</protein>
<feature type="domain" description="HTH merR-type" evidence="1">
    <location>
        <begin position="11"/>
        <end position="83"/>
    </location>
</feature>
<dbReference type="SUPFAM" id="SSF46955">
    <property type="entry name" value="Putative DNA-binding domain"/>
    <property type="match status" value="1"/>
</dbReference>
<organism evidence="2 3">
    <name type="scientific">Sphingomonas oligophenolica</name>
    <dbReference type="NCBI Taxonomy" id="301154"/>
    <lineage>
        <taxon>Bacteria</taxon>
        <taxon>Pseudomonadati</taxon>
        <taxon>Pseudomonadota</taxon>
        <taxon>Alphaproteobacteria</taxon>
        <taxon>Sphingomonadales</taxon>
        <taxon>Sphingomonadaceae</taxon>
        <taxon>Sphingomonas</taxon>
    </lineage>
</organism>
<gene>
    <name evidence="2" type="ORF">ABC974_28885</name>
</gene>
<keyword evidence="3" id="KW-1185">Reference proteome</keyword>
<reference evidence="2 3" key="1">
    <citation type="submission" date="2024-05" db="EMBL/GenBank/DDBJ databases">
        <authorList>
            <person name="Liu Q."/>
            <person name="Xin Y.-H."/>
        </authorList>
    </citation>
    <scope>NUCLEOTIDE SEQUENCE [LARGE SCALE GENOMIC DNA]</scope>
    <source>
        <strain evidence="2 3">CGMCC 1.10181</strain>
    </source>
</reference>
<dbReference type="SMART" id="SM00422">
    <property type="entry name" value="HTH_MERR"/>
    <property type="match status" value="1"/>
</dbReference>
<proteinExistence type="predicted"/>
<evidence type="ECO:0000259" key="1">
    <source>
        <dbReference type="SMART" id="SM00422"/>
    </source>
</evidence>
<evidence type="ECO:0000313" key="3">
    <source>
        <dbReference type="Proteomes" id="UP001419910"/>
    </source>
</evidence>
<dbReference type="Pfam" id="PF13411">
    <property type="entry name" value="MerR_1"/>
    <property type="match status" value="1"/>
</dbReference>